<dbReference type="SMART" id="SM00233">
    <property type="entry name" value="PH"/>
    <property type="match status" value="1"/>
</dbReference>
<dbReference type="EMBL" id="CAWYQH010000068">
    <property type="protein sequence ID" value="CAK8680492.1"/>
    <property type="molecule type" value="Genomic_DNA"/>
</dbReference>
<reference evidence="5 6" key="1">
    <citation type="submission" date="2024-02" db="EMBL/GenBank/DDBJ databases">
        <authorList>
            <person name="Daric V."/>
            <person name="Darras S."/>
        </authorList>
    </citation>
    <scope>NUCLEOTIDE SEQUENCE [LARGE SCALE GENOMIC DNA]</scope>
</reference>
<dbReference type="Pfam" id="PF00169">
    <property type="entry name" value="PH"/>
    <property type="match status" value="1"/>
</dbReference>
<keyword evidence="6" id="KW-1185">Reference proteome</keyword>
<evidence type="ECO:0000313" key="5">
    <source>
        <dbReference type="EMBL" id="CAK8680492.1"/>
    </source>
</evidence>
<dbReference type="PROSITE" id="PS50003">
    <property type="entry name" value="PH_DOMAIN"/>
    <property type="match status" value="1"/>
</dbReference>
<gene>
    <name evidence="5" type="ORF">CVLEPA_LOCUS10737</name>
</gene>
<dbReference type="Gene3D" id="2.30.29.30">
    <property type="entry name" value="Pleckstrin-homology domain (PH domain)/Phosphotyrosine-binding domain (PTB)"/>
    <property type="match status" value="1"/>
</dbReference>
<dbReference type="Proteomes" id="UP001642483">
    <property type="component" value="Unassembled WGS sequence"/>
</dbReference>
<dbReference type="SUPFAM" id="SSF50729">
    <property type="entry name" value="PH domain-like"/>
    <property type="match status" value="1"/>
</dbReference>
<accession>A0ABP0FQ06</accession>
<comment type="caution">
    <text evidence="5">The sequence shown here is derived from an EMBL/GenBank/DDBJ whole genome shotgun (WGS) entry which is preliminary data.</text>
</comment>
<dbReference type="PANTHER" id="PTHR14309:SF12">
    <property type="entry name" value="PH DOMAIN-CONTAINING PROTEIN"/>
    <property type="match status" value="1"/>
</dbReference>
<feature type="region of interest" description="Disordered" evidence="3">
    <location>
        <begin position="161"/>
        <end position="256"/>
    </location>
</feature>
<organism evidence="5 6">
    <name type="scientific">Clavelina lepadiformis</name>
    <name type="common">Light-bulb sea squirt</name>
    <name type="synonym">Ascidia lepadiformis</name>
    <dbReference type="NCBI Taxonomy" id="159417"/>
    <lineage>
        <taxon>Eukaryota</taxon>
        <taxon>Metazoa</taxon>
        <taxon>Chordata</taxon>
        <taxon>Tunicata</taxon>
        <taxon>Ascidiacea</taxon>
        <taxon>Aplousobranchia</taxon>
        <taxon>Clavelinidae</taxon>
        <taxon>Clavelina</taxon>
    </lineage>
</organism>
<sequence length="362" mass="38121">MAAVKDGYLQKYSSGIFKGWKRKYFVLYNDGHFVIFDYKGGTRAASYLVSRDCRDIQVGAGIQAKVPHLPNGQSIDCVFLFIARDKRFLLLADNRRELDSWMQALNNCRATSSSGATSTGYPAMPIQPQYPSTSSHPGVIGAPGGSVGYNNYPAAPPNNMPYYNQPSGLPAQPPPYTGPQQGNATLGFENLTLGSSHQNPPYPSQTAPGYQQPPQPPTQGYPANIQQPSYPYGQPMQPYSGAPCQHPPGGYPAQAYPQPAAYGQPSSHYYSQPQQTQVYAQPHKSGGSGLGGLGGILTGGGLGAALGGVGKTGKKHKKLLGGTAAALAGGYVLHKATRRGSWGSWGSGCSFGSFGSFGSCGS</sequence>
<comment type="subcellular location">
    <subcellularLocation>
        <location evidence="1">Membrane</location>
    </subcellularLocation>
</comment>
<proteinExistence type="predicted"/>
<feature type="domain" description="PH" evidence="4">
    <location>
        <begin position="2"/>
        <end position="110"/>
    </location>
</feature>
<evidence type="ECO:0000313" key="6">
    <source>
        <dbReference type="Proteomes" id="UP001642483"/>
    </source>
</evidence>
<name>A0ABP0FQ06_CLALP</name>
<keyword evidence="2" id="KW-0472">Membrane</keyword>
<evidence type="ECO:0000256" key="2">
    <source>
        <dbReference type="ARBA" id="ARBA00023136"/>
    </source>
</evidence>
<protein>
    <recommendedName>
        <fullName evidence="4">PH domain-containing protein</fullName>
    </recommendedName>
</protein>
<dbReference type="InterPro" id="IPR039680">
    <property type="entry name" value="PLEKHB1/2"/>
</dbReference>
<dbReference type="InterPro" id="IPR011993">
    <property type="entry name" value="PH-like_dom_sf"/>
</dbReference>
<dbReference type="PANTHER" id="PTHR14309">
    <property type="entry name" value="EXPRESSED PROTEIN"/>
    <property type="match status" value="1"/>
</dbReference>
<evidence type="ECO:0000259" key="4">
    <source>
        <dbReference type="PROSITE" id="PS50003"/>
    </source>
</evidence>
<dbReference type="InterPro" id="IPR001849">
    <property type="entry name" value="PH_domain"/>
</dbReference>
<evidence type="ECO:0000256" key="1">
    <source>
        <dbReference type="ARBA" id="ARBA00004370"/>
    </source>
</evidence>
<evidence type="ECO:0000256" key="3">
    <source>
        <dbReference type="SAM" id="MobiDB-lite"/>
    </source>
</evidence>